<dbReference type="AlphaFoldDB" id="A0A116MX72"/>
<reference evidence="2 3" key="1">
    <citation type="submission" date="2016-02" db="EMBL/GenBank/DDBJ databases">
        <authorList>
            <consortium name="Pathogen Informatics"/>
        </authorList>
    </citation>
    <scope>NUCLEOTIDE SEQUENCE [LARGE SCALE GENOMIC DNA]</scope>
    <source>
        <strain evidence="2 3">LSS90</strain>
    </source>
</reference>
<evidence type="ECO:0000256" key="1">
    <source>
        <dbReference type="SAM" id="Coils"/>
    </source>
</evidence>
<proteinExistence type="predicted"/>
<accession>A0A116MX72</accession>
<feature type="coiled-coil region" evidence="1">
    <location>
        <begin position="29"/>
        <end position="56"/>
    </location>
</feature>
<name>A0A116MX72_STRSU</name>
<protein>
    <recommendedName>
        <fullName evidence="4">Transposase</fullName>
    </recommendedName>
</protein>
<organism evidence="2 3">
    <name type="scientific">Streptococcus suis</name>
    <dbReference type="NCBI Taxonomy" id="1307"/>
    <lineage>
        <taxon>Bacteria</taxon>
        <taxon>Bacillati</taxon>
        <taxon>Bacillota</taxon>
        <taxon>Bacilli</taxon>
        <taxon>Lactobacillales</taxon>
        <taxon>Streptococcaceae</taxon>
        <taxon>Streptococcus</taxon>
    </lineage>
</organism>
<dbReference type="EMBL" id="FIIN01000003">
    <property type="protein sequence ID" value="CYV71134.1"/>
    <property type="molecule type" value="Genomic_DNA"/>
</dbReference>
<keyword evidence="1" id="KW-0175">Coiled coil</keyword>
<dbReference type="Proteomes" id="UP000071765">
    <property type="component" value="Unassembled WGS sequence"/>
</dbReference>
<evidence type="ECO:0000313" key="3">
    <source>
        <dbReference type="Proteomes" id="UP000071765"/>
    </source>
</evidence>
<dbReference type="RefSeq" id="WP_044673589.1">
    <property type="nucleotide sequence ID" value="NZ_CEDG01000011.1"/>
</dbReference>
<gene>
    <name evidence="2" type="ORF">ERS132452_00636</name>
</gene>
<evidence type="ECO:0000313" key="2">
    <source>
        <dbReference type="EMBL" id="CYV71134.1"/>
    </source>
</evidence>
<evidence type="ECO:0008006" key="4">
    <source>
        <dbReference type="Google" id="ProtNLM"/>
    </source>
</evidence>
<sequence>MLEKLKRYLGLDELAKAEPTQTDSTLIELKALKAENRRLKGLIDQKNAILQELSQENMAIGRDRQQMADIIARQQRLIDAYATLSS</sequence>